<name>A0A4Z0YTM4_9PEZI</name>
<dbReference type="OrthoDB" id="194443at2759"/>
<dbReference type="Proteomes" id="UP000297716">
    <property type="component" value="Unassembled WGS sequence"/>
</dbReference>
<dbReference type="AlphaFoldDB" id="A0A4Z0YTM4"/>
<organism evidence="1 2">
    <name type="scientific">Xylaria hypoxylon</name>
    <dbReference type="NCBI Taxonomy" id="37992"/>
    <lineage>
        <taxon>Eukaryota</taxon>
        <taxon>Fungi</taxon>
        <taxon>Dikarya</taxon>
        <taxon>Ascomycota</taxon>
        <taxon>Pezizomycotina</taxon>
        <taxon>Sordariomycetes</taxon>
        <taxon>Xylariomycetidae</taxon>
        <taxon>Xylariales</taxon>
        <taxon>Xylariaceae</taxon>
        <taxon>Xylaria</taxon>
    </lineage>
</organism>
<protein>
    <recommendedName>
        <fullName evidence="3">BTB domain-containing protein</fullName>
    </recommendedName>
</protein>
<evidence type="ECO:0000313" key="2">
    <source>
        <dbReference type="Proteomes" id="UP000297716"/>
    </source>
</evidence>
<comment type="caution">
    <text evidence="1">The sequence shown here is derived from an EMBL/GenBank/DDBJ whole genome shotgun (WGS) entry which is preliminary data.</text>
</comment>
<proteinExistence type="predicted"/>
<keyword evidence="2" id="KW-1185">Reference proteome</keyword>
<reference evidence="1 2" key="1">
    <citation type="submission" date="2019-03" db="EMBL/GenBank/DDBJ databases">
        <title>Draft genome sequence of Xylaria hypoxylon DSM 108379, a ubiquitous saprotrophic-parasitic fungi on hardwood.</title>
        <authorList>
            <person name="Buettner E."/>
            <person name="Leonhardt S."/>
            <person name="Gebauer A.M."/>
            <person name="Liers C."/>
            <person name="Hofrichter M."/>
            <person name="Kellner H."/>
        </authorList>
    </citation>
    <scope>NUCLEOTIDE SEQUENCE [LARGE SCALE GENOMIC DNA]</scope>
    <source>
        <strain evidence="1 2">DSM 108379</strain>
    </source>
</reference>
<gene>
    <name evidence="1" type="ORF">E0Z10_g1040</name>
</gene>
<accession>A0A4Z0YTM4</accession>
<evidence type="ECO:0000313" key="1">
    <source>
        <dbReference type="EMBL" id="TGJ87729.1"/>
    </source>
</evidence>
<evidence type="ECO:0008006" key="3">
    <source>
        <dbReference type="Google" id="ProtNLM"/>
    </source>
</evidence>
<sequence length="224" mass="25355">MAPPFKREATTPEPCMSSETLTIMSPSGKEFVLLARPVAHLSKYFRTALNGGFQEAKNRVFYLVEHCNDEVLGVFANWTYLRSSGVVYNLDKVAFMSGLTQENKVKAWLFGDYIQAPVFQNDMMQSMLMKGSGSLSDSIFRDLGPTIPNNSPLKRYFVDEFCFRLTQWPGQRPAMIGLLTATLAKKVSEKLSRVISKHQNLKGSFYGNYNWEVGASEDYEVEEE</sequence>
<dbReference type="EMBL" id="SKBN01000010">
    <property type="protein sequence ID" value="TGJ87729.1"/>
    <property type="molecule type" value="Genomic_DNA"/>
</dbReference>
<dbReference type="STRING" id="37992.A0A4Z0YTM4"/>